<name>A0ABY5SC52_9BACL</name>
<dbReference type="Proteomes" id="UP001057877">
    <property type="component" value="Chromosome"/>
</dbReference>
<dbReference type="Gene3D" id="3.20.20.150">
    <property type="entry name" value="Divalent-metal-dependent TIM barrel enzymes"/>
    <property type="match status" value="1"/>
</dbReference>
<dbReference type="InterPro" id="IPR050312">
    <property type="entry name" value="IolE/XylAMocC-like"/>
</dbReference>
<accession>A0ABY5SC52</accession>
<sequence length="265" mass="30513">MAVAVFINLLPYMKRIGDSAELFEKWDGGIEIPMDGPNWTAPVDWIQELERFVHYKGPKSVHSPIWELNIASSRFPMIAEYSFEVYKSCLEWTKQIGAEQMVLHPSLYSTIIFNRKETQQRSKENLKRLGDVAARLGVDLAVENVGFHEFALFDQEEFVALFEEIPTISALVDVGHAQINQWDIPALIRALGSRLTAVHLHDNDGVDDLHDPIGIGTIEWEPIWSALREQNHTYRAILEYQFETPLETLLRDAEMVQEKLFLHRI</sequence>
<dbReference type="SUPFAM" id="SSF51658">
    <property type="entry name" value="Xylose isomerase-like"/>
    <property type="match status" value="1"/>
</dbReference>
<gene>
    <name evidence="2" type="ORF">L1F29_33670</name>
</gene>
<evidence type="ECO:0000313" key="3">
    <source>
        <dbReference type="Proteomes" id="UP001057877"/>
    </source>
</evidence>
<dbReference type="InterPro" id="IPR036237">
    <property type="entry name" value="Xyl_isomerase-like_sf"/>
</dbReference>
<protein>
    <submittedName>
        <fullName evidence="2">Sugar phosphate isomerase/epimerase</fullName>
    </submittedName>
</protein>
<keyword evidence="3" id="KW-1185">Reference proteome</keyword>
<reference evidence="2" key="1">
    <citation type="submission" date="2022-01" db="EMBL/GenBank/DDBJ databases">
        <title>Paenibacillus spongiae sp. nov., isolated from marine sponge.</title>
        <authorList>
            <person name="Li Z."/>
            <person name="Zhang M."/>
        </authorList>
    </citation>
    <scope>NUCLEOTIDE SEQUENCE</scope>
    <source>
        <strain evidence="2">PHS-Z3</strain>
    </source>
</reference>
<keyword evidence="2" id="KW-0413">Isomerase</keyword>
<evidence type="ECO:0000313" key="2">
    <source>
        <dbReference type="EMBL" id="UVI30258.1"/>
    </source>
</evidence>
<dbReference type="RefSeq" id="WP_258386328.1">
    <property type="nucleotide sequence ID" value="NZ_CP091430.1"/>
</dbReference>
<organism evidence="2 3">
    <name type="scientific">Paenibacillus spongiae</name>
    <dbReference type="NCBI Taxonomy" id="2909671"/>
    <lineage>
        <taxon>Bacteria</taxon>
        <taxon>Bacillati</taxon>
        <taxon>Bacillota</taxon>
        <taxon>Bacilli</taxon>
        <taxon>Bacillales</taxon>
        <taxon>Paenibacillaceae</taxon>
        <taxon>Paenibacillus</taxon>
    </lineage>
</organism>
<dbReference type="GO" id="GO:0016853">
    <property type="term" value="F:isomerase activity"/>
    <property type="evidence" value="ECO:0007669"/>
    <property type="project" value="UniProtKB-KW"/>
</dbReference>
<feature type="domain" description="Xylose isomerase-like TIM barrel" evidence="1">
    <location>
        <begin position="46"/>
        <end position="251"/>
    </location>
</feature>
<dbReference type="PANTHER" id="PTHR12110">
    <property type="entry name" value="HYDROXYPYRUVATE ISOMERASE"/>
    <property type="match status" value="1"/>
</dbReference>
<proteinExistence type="predicted"/>
<dbReference type="InterPro" id="IPR013022">
    <property type="entry name" value="Xyl_isomerase-like_TIM-brl"/>
</dbReference>
<dbReference type="Pfam" id="PF01261">
    <property type="entry name" value="AP_endonuc_2"/>
    <property type="match status" value="1"/>
</dbReference>
<dbReference type="EMBL" id="CP091430">
    <property type="protein sequence ID" value="UVI30258.1"/>
    <property type="molecule type" value="Genomic_DNA"/>
</dbReference>
<evidence type="ECO:0000259" key="1">
    <source>
        <dbReference type="Pfam" id="PF01261"/>
    </source>
</evidence>